<feature type="region of interest" description="Disordered" evidence="6">
    <location>
        <begin position="1"/>
        <end position="40"/>
    </location>
</feature>
<feature type="region of interest" description="Disordered" evidence="6">
    <location>
        <begin position="668"/>
        <end position="687"/>
    </location>
</feature>
<evidence type="ECO:0000256" key="2">
    <source>
        <dbReference type="ARBA" id="ARBA00022490"/>
    </source>
</evidence>
<dbReference type="InterPro" id="IPR033133">
    <property type="entry name" value="PUM-HD"/>
</dbReference>
<organism evidence="8">
    <name type="scientific">Cydia pomonella</name>
    <name type="common">Codling moth</name>
    <dbReference type="NCBI Taxonomy" id="82600"/>
    <lineage>
        <taxon>Eukaryota</taxon>
        <taxon>Metazoa</taxon>
        <taxon>Ecdysozoa</taxon>
        <taxon>Arthropoda</taxon>
        <taxon>Hexapoda</taxon>
        <taxon>Insecta</taxon>
        <taxon>Pterygota</taxon>
        <taxon>Neoptera</taxon>
        <taxon>Endopterygota</taxon>
        <taxon>Lepidoptera</taxon>
        <taxon>Glossata</taxon>
        <taxon>Ditrysia</taxon>
        <taxon>Tortricoidea</taxon>
        <taxon>Tortricidae</taxon>
        <taxon>Olethreutinae</taxon>
        <taxon>Grapholitini</taxon>
        <taxon>Cydia</taxon>
    </lineage>
</organism>
<keyword evidence="4" id="KW-0694">RNA-binding</keyword>
<feature type="repeat" description="Pumilio" evidence="5">
    <location>
        <begin position="1086"/>
        <end position="1121"/>
    </location>
</feature>
<evidence type="ECO:0000313" key="8">
    <source>
        <dbReference type="EMBL" id="AKB96197.1"/>
    </source>
</evidence>
<dbReference type="GO" id="GO:0010608">
    <property type="term" value="P:post-transcriptional regulation of gene expression"/>
    <property type="evidence" value="ECO:0007669"/>
    <property type="project" value="TreeGrafter"/>
</dbReference>
<feature type="repeat" description="Pumilio" evidence="5">
    <location>
        <begin position="1158"/>
        <end position="1197"/>
    </location>
</feature>
<protein>
    <submittedName>
        <fullName evidence="8">Pumilio</fullName>
    </submittedName>
</protein>
<feature type="repeat" description="Pumilio" evidence="5">
    <location>
        <begin position="1122"/>
        <end position="1157"/>
    </location>
</feature>
<feature type="non-terminal residue" evidence="8">
    <location>
        <position position="1241"/>
    </location>
</feature>
<feature type="region of interest" description="Disordered" evidence="6">
    <location>
        <begin position="380"/>
        <end position="470"/>
    </location>
</feature>
<dbReference type="GeneID" id="133528258"/>
<dbReference type="InterPro" id="IPR001313">
    <property type="entry name" value="Pumilio_RNA-bd_rpt"/>
</dbReference>
<feature type="compositionally biased region" description="Pro residues" evidence="6">
    <location>
        <begin position="438"/>
        <end position="450"/>
    </location>
</feature>
<dbReference type="Gene3D" id="1.25.10.10">
    <property type="entry name" value="Leucine-rich Repeat Variant"/>
    <property type="match status" value="1"/>
</dbReference>
<evidence type="ECO:0000256" key="5">
    <source>
        <dbReference type="PROSITE-ProRule" id="PRU00317"/>
    </source>
</evidence>
<feature type="repeat" description="Pumilio" evidence="5">
    <location>
        <begin position="906"/>
        <end position="941"/>
    </location>
</feature>
<feature type="repeat" description="Pumilio" evidence="5">
    <location>
        <begin position="942"/>
        <end position="977"/>
    </location>
</feature>
<dbReference type="FunFam" id="1.25.10.10:FF:000004">
    <property type="entry name" value="Pumilio homolog 1 isoform 2"/>
    <property type="match status" value="1"/>
</dbReference>
<keyword evidence="2" id="KW-0963">Cytoplasm</keyword>
<reference evidence="8" key="1">
    <citation type="submission" date="2014-12" db="EMBL/GenBank/DDBJ databases">
        <title>Phenotypic screen for RNAi effects in the codling moth Cydia pomonella.</title>
        <authorList>
            <person name="Wang J."/>
            <person name="Gu L."/>
            <person name="Ireland S."/>
            <person name="Garczynski S.F."/>
            <person name="Knipple D.C."/>
        </authorList>
    </citation>
    <scope>NUCLEOTIDE SEQUENCE</scope>
</reference>
<dbReference type="InterPro" id="IPR033712">
    <property type="entry name" value="Pumilio_RNA-bd"/>
</dbReference>
<dbReference type="Pfam" id="PF00806">
    <property type="entry name" value="PUF"/>
    <property type="match status" value="8"/>
</dbReference>
<dbReference type="GO" id="GO:0005634">
    <property type="term" value="C:nucleus"/>
    <property type="evidence" value="ECO:0007669"/>
    <property type="project" value="TreeGrafter"/>
</dbReference>
<feature type="non-terminal residue" evidence="8">
    <location>
        <position position="1"/>
    </location>
</feature>
<dbReference type="PROSITE" id="PS50303">
    <property type="entry name" value="PUM_HD"/>
    <property type="match status" value="1"/>
</dbReference>
<accession>A0A0E3X7N6</accession>
<dbReference type="RefSeq" id="XP_061721559.1">
    <property type="nucleotide sequence ID" value="XM_061865575.1"/>
</dbReference>
<feature type="compositionally biased region" description="Low complexity" evidence="6">
    <location>
        <begin position="22"/>
        <end position="40"/>
    </location>
</feature>
<dbReference type="CTD" id="41094"/>
<dbReference type="EMBL" id="KP236741">
    <property type="protein sequence ID" value="AKB96197.1"/>
    <property type="molecule type" value="mRNA"/>
</dbReference>
<evidence type="ECO:0000256" key="4">
    <source>
        <dbReference type="ARBA" id="ARBA00022884"/>
    </source>
</evidence>
<feature type="compositionally biased region" description="Low complexity" evidence="6">
    <location>
        <begin position="729"/>
        <end position="746"/>
    </location>
</feature>
<feature type="repeat" description="Pumilio" evidence="5">
    <location>
        <begin position="1014"/>
        <end position="1049"/>
    </location>
</feature>
<dbReference type="PANTHER" id="PTHR12537:SF12">
    <property type="entry name" value="MATERNAL PROTEIN PUMILIO"/>
    <property type="match status" value="1"/>
</dbReference>
<comment type="subcellular location">
    <subcellularLocation>
        <location evidence="1">Cytoplasm</location>
    </subcellularLocation>
</comment>
<proteinExistence type="evidence at transcript level"/>
<dbReference type="AlphaFoldDB" id="A0A0E3X7N6"/>
<name>A0A0E3X7N6_CYDPO</name>
<feature type="region of interest" description="Disordered" evidence="6">
    <location>
        <begin position="250"/>
        <end position="270"/>
    </location>
</feature>
<feature type="repeat" description="Pumilio" evidence="5">
    <location>
        <begin position="978"/>
        <end position="1013"/>
    </location>
</feature>
<dbReference type="GO" id="GO:0003730">
    <property type="term" value="F:mRNA 3'-UTR binding"/>
    <property type="evidence" value="ECO:0007669"/>
    <property type="project" value="TreeGrafter"/>
</dbReference>
<evidence type="ECO:0000256" key="1">
    <source>
        <dbReference type="ARBA" id="ARBA00004496"/>
    </source>
</evidence>
<dbReference type="SMART" id="SM00025">
    <property type="entry name" value="Pumilio"/>
    <property type="match status" value="8"/>
</dbReference>
<dbReference type="GO" id="GO:0005737">
    <property type="term" value="C:cytoplasm"/>
    <property type="evidence" value="ECO:0007669"/>
    <property type="project" value="UniProtKB-SubCell"/>
</dbReference>
<feature type="domain" description="PUM-HD" evidence="7">
    <location>
        <begin position="886"/>
        <end position="1223"/>
    </location>
</feature>
<evidence type="ECO:0000256" key="6">
    <source>
        <dbReference type="SAM" id="MobiDB-lite"/>
    </source>
</evidence>
<feature type="compositionally biased region" description="Basic residues" evidence="6">
    <location>
        <begin position="456"/>
        <end position="465"/>
    </location>
</feature>
<dbReference type="CDD" id="cd07920">
    <property type="entry name" value="Pumilio"/>
    <property type="match status" value="1"/>
</dbReference>
<dbReference type="PROSITE" id="PS50302">
    <property type="entry name" value="PUM"/>
    <property type="match status" value="8"/>
</dbReference>
<evidence type="ECO:0000259" key="7">
    <source>
        <dbReference type="PROSITE" id="PS50303"/>
    </source>
</evidence>
<feature type="repeat" description="Pumilio" evidence="5">
    <location>
        <begin position="1050"/>
        <end position="1085"/>
    </location>
</feature>
<dbReference type="InterPro" id="IPR011989">
    <property type="entry name" value="ARM-like"/>
</dbReference>
<evidence type="ECO:0000256" key="3">
    <source>
        <dbReference type="ARBA" id="ARBA00022737"/>
    </source>
</evidence>
<dbReference type="InterPro" id="IPR016024">
    <property type="entry name" value="ARM-type_fold"/>
</dbReference>
<feature type="region of interest" description="Disordered" evidence="6">
    <location>
        <begin position="717"/>
        <end position="771"/>
    </location>
</feature>
<sequence>MLEPHGSPMKWPGSGAEEETGEAGLQSARSAQARSQSQDDAGVHYVFQRERDSHDTELPCLAPKQRWAVGDDACMENQDKWKNPIPVAINNMHHQAPVQIKNTQTNPQQYINQAIASSVGNLAMNPSAIGSHPQHLTSTMVHTQLAPLQNHNMGNNLAIQSNAMMMPPLQGIQNAPQLGQQGLYDIHQHHGNPMQAMNGMGKSAEHLMYLSQAGMLAPGTNQFLQQGQNQLGLTPVAAIRNQIAPAAKKLWDKGPGAGGDSKGPPHLPPLQLNPEQMWRDPTWSAQAIEHNVGVPMIGTRRGVAFPGGDAGSILSPRDTAGLGVKMVEYVLGGSPTEAGGVSTVGGGEKVAGVVAGLRGMVLEERPEDKSASPFEKDLHELHEHGPLPNGLHNGQEDDKAFNRTPGSRQPSPAEEEGGGTGGVVGGAIRNGDAAAFPLLPPHAMPAPAPAPAQLHHLPHLSHPQHHPGMLGVAPLQGLPHPQHPQIHPGMTLNDSMNQHIELVLQMEQHPQFDNNSFASTQQYGGSVGGVGTVGGVGSVGGVTGASGGVAAGAAPNLVNGASVVQSAPDSSQHHQPFDVQQLFRSQQAAAAGGQAAAAQLQLLQQQQQQQFQLQQQLAAQQAFTQAPYVINAGQEGAPYVSALIAGVPPYYGVAAPWGVYPGLVAQPAQQQGQQPRRPLTPQQGEQQVNGQGQYVIPYYDPGSLVMGGRNGTPLRLVSPGGVLAPRQYQPAPTHPAASAAPPAGAQPQPPQQQPGGAGGARRDSLEFGGGGPAAALQEYARKWGPSPLSPPLGAALGPVGLRPVSAAPGAETAKYRAVSSLAQGLTSNAMFGSSSSLLSKLSGVGTISELVGGGVGVGVGGVGGVSGVGVGGVSVGALVADKPPAGRSRLLEDFRNNRFPNLQLRDLANHIVEFSQDQHGSRFIQQKLERATVQEKQMVFNEIIGAAYSLMTDVFGNYVIQKFFEFGTTEQKTTLAQKVRGHVLALALQMYGCRVIQKALESIPAEQQQEVVRELDGHVLKCVKDQNGNHVVQKCIECVEPTALQFIINAFSGQVYALSTHPYGCRVIQRILEHCTPEQTAPVLSELHAHTDQLIQDQYGNYVVQHVLEHGAAEDRSRLVAAVRGKVLQLSQHKFASNVVEKCVTHATRNERALLIDELCGFNDNALHVMMKDQYANYVVQKMIDVAEPTQRKVLMHKIRPHIGSLRKYTYGKHIIAKLEKFFMKAPELGPIGPPPPNPVL</sequence>
<dbReference type="PANTHER" id="PTHR12537">
    <property type="entry name" value="RNA BINDING PROTEIN PUMILIO-RELATED"/>
    <property type="match status" value="1"/>
</dbReference>
<dbReference type="SUPFAM" id="SSF48371">
    <property type="entry name" value="ARM repeat"/>
    <property type="match status" value="1"/>
</dbReference>
<keyword evidence="3" id="KW-0677">Repeat</keyword>